<feature type="region of interest" description="Disordered" evidence="1">
    <location>
        <begin position="977"/>
        <end position="1000"/>
    </location>
</feature>
<feature type="transmembrane region" description="Helical" evidence="2">
    <location>
        <begin position="59"/>
        <end position="79"/>
    </location>
</feature>
<organism evidence="5 6">
    <name type="scientific">Thiothrix caldifontis</name>
    <dbReference type="NCBI Taxonomy" id="525918"/>
    <lineage>
        <taxon>Bacteria</taxon>
        <taxon>Pseudomonadati</taxon>
        <taxon>Pseudomonadota</taxon>
        <taxon>Gammaproteobacteria</taxon>
        <taxon>Thiotrichales</taxon>
        <taxon>Thiotrichaceae</taxon>
        <taxon>Thiothrix</taxon>
    </lineage>
</organism>
<dbReference type="GO" id="GO:0004222">
    <property type="term" value="F:metalloendopeptidase activity"/>
    <property type="evidence" value="ECO:0007669"/>
    <property type="project" value="TreeGrafter"/>
</dbReference>
<protein>
    <submittedName>
        <fullName evidence="5">Membrane proteins related to metalloendopeptidases</fullName>
    </submittedName>
</protein>
<dbReference type="InterPro" id="IPR050570">
    <property type="entry name" value="Cell_wall_metabolism_enzyme"/>
</dbReference>
<dbReference type="AlphaFoldDB" id="A0A1H4DV90"/>
<evidence type="ECO:0000313" key="5">
    <source>
        <dbReference type="EMBL" id="SEA76418.1"/>
    </source>
</evidence>
<evidence type="ECO:0000256" key="1">
    <source>
        <dbReference type="SAM" id="MobiDB-lite"/>
    </source>
</evidence>
<proteinExistence type="predicted"/>
<dbReference type="Pfam" id="PF01551">
    <property type="entry name" value="Peptidase_M23"/>
    <property type="match status" value="1"/>
</dbReference>
<dbReference type="CDD" id="cd12797">
    <property type="entry name" value="M23_peptidase"/>
    <property type="match status" value="1"/>
</dbReference>
<dbReference type="Proteomes" id="UP000199397">
    <property type="component" value="Unassembled WGS sequence"/>
</dbReference>
<keyword evidence="2" id="KW-0812">Transmembrane</keyword>
<evidence type="ECO:0000256" key="2">
    <source>
        <dbReference type="SAM" id="Phobius"/>
    </source>
</evidence>
<dbReference type="InterPro" id="IPR011055">
    <property type="entry name" value="Dup_hybrid_motif"/>
</dbReference>
<evidence type="ECO:0000313" key="6">
    <source>
        <dbReference type="Proteomes" id="UP000199397"/>
    </source>
</evidence>
<dbReference type="Pfam" id="PF07916">
    <property type="entry name" value="TraG_N"/>
    <property type="match status" value="1"/>
</dbReference>
<feature type="compositionally biased region" description="Low complexity" evidence="1">
    <location>
        <begin position="813"/>
        <end position="830"/>
    </location>
</feature>
<feature type="region of interest" description="Disordered" evidence="1">
    <location>
        <begin position="813"/>
        <end position="832"/>
    </location>
</feature>
<accession>A0A1H4DV90</accession>
<reference evidence="5 6" key="1">
    <citation type="submission" date="2016-10" db="EMBL/GenBank/DDBJ databases">
        <authorList>
            <person name="de Groot N.N."/>
        </authorList>
    </citation>
    <scope>NUCLEOTIDE SEQUENCE [LARGE SCALE GENOMIC DNA]</scope>
    <source>
        <strain evidence="5 6">DSM 21228</strain>
    </source>
</reference>
<sequence>MNWEIYTYGGGEFLATVLNAVAAITQNSNYTGLLAVVAMIGLLWVIIEGAFGKEINYKWLLMMVFVYMGFMVPKSTVIVTDRINPAFNQVIANVPFGLAATAGTASRIGDYLTRTFDTVFALPDDLTYSKTGMLFGQNLMMASTRFQITDSRLRRNMGDFWQSCVLYDVLLGLYEWDELLSAPDTWEFLKANTSKARAFTYRDATKRRNVIECRVGATGQLNSDLNDALRLAKSHYGAKLGKGATASAAAAQFAAALPISYQALAGMSMSAEQTIRQNWLANSMEADGFQAYATRVDAAAAAQSFAIARAETERRTTYAVLGELAGRTLPLIRNIFEAFIYGIFPLVFALMLLPQAGKVVMTYIKGLLWLQLWAPLYAILHFGMTLYGTHSATSALTTIHGSALSLATNTGLYQALADMSLVAGYLSMSIPMISYLIVNQGGAMMAGLAGKVMGSYEAPAAKGAEEATTGNISLGNTSLGNANWWAQNTAPSTNSGTYTHTDGMGTKHIHTANGGEITQQAVSSYAMSANMSDAVKSSMATQAGQSVQAARTDSTEYAQQTAAIFSDMKSFSHQVQQSLGTSDTATKQQSTQLAQALDKMQSAAQTLKASNQFSLEDNISLLGKVAKGIGISGNASSAAQEAYNQAVDVAQQTGFKKNWQTATQLSSQLAETKQNGVSDAAAQNLQAGIQQNNALAEKAAASFQRAENWSQVQSRLEEHGISFSGNIDNAIWKSSGMSRPEFMALQQRAESGDMQAAQQLNGLVDRFVDKNGAALVGLQAAPTAGAVNDFYSQNRDDVSAQGQAGMHTLQTEGAGRVASASGAAGVDGSSTAPTGYNAIRTATQGGMRHDQANIQSGKSQLQEEYDNKSGKIDYMAHRGAYEGGQERLASNAMNMANAVVPGFEEGYRKVDGVVTEAMFKAAEGVGGIKGIFNGQGYAEGAKQERAELQAAMQIIGGQPDAPDASIRDELLGAGRAVEKKSSMSDGVPSGNPIADGGRISSEFGMRTHPVHGDRRMHAGIDIAAPNGTAVSSTAAGVVKFAGEKGGYGNVVILDHGNGVETRYAHLSSMSVKAGDVVADGDLVGKVGSTGTSTGNHLHYEVREDDKPVDPQKYLKG</sequence>
<name>A0A1H4DV90_9GAMM</name>
<feature type="domain" description="TraG N-terminal Proteobacteria" evidence="4">
    <location>
        <begin position="4"/>
        <end position="457"/>
    </location>
</feature>
<dbReference type="OrthoDB" id="9815245at2"/>
<dbReference type="InterPro" id="IPR016047">
    <property type="entry name" value="M23ase_b-sheet_dom"/>
</dbReference>
<feature type="transmembrane region" description="Helical" evidence="2">
    <location>
        <begin position="419"/>
        <end position="438"/>
    </location>
</feature>
<dbReference type="SUPFAM" id="SSF51261">
    <property type="entry name" value="Duplicated hybrid motif"/>
    <property type="match status" value="1"/>
</dbReference>
<gene>
    <name evidence="5" type="ORF">SAMN05660964_02368</name>
</gene>
<feature type="transmembrane region" description="Helical" evidence="2">
    <location>
        <begin position="335"/>
        <end position="354"/>
    </location>
</feature>
<dbReference type="InterPro" id="IPR012931">
    <property type="entry name" value="TraG_N_Proteobacteria"/>
</dbReference>
<feature type="transmembrane region" description="Helical" evidence="2">
    <location>
        <begin position="30"/>
        <end position="47"/>
    </location>
</feature>
<evidence type="ECO:0000259" key="4">
    <source>
        <dbReference type="Pfam" id="PF07916"/>
    </source>
</evidence>
<keyword evidence="6" id="KW-1185">Reference proteome</keyword>
<dbReference type="Gene3D" id="2.70.70.10">
    <property type="entry name" value="Glucose Permease (Domain IIA)"/>
    <property type="match status" value="1"/>
</dbReference>
<keyword evidence="2" id="KW-0472">Membrane</keyword>
<evidence type="ECO:0000259" key="3">
    <source>
        <dbReference type="Pfam" id="PF01551"/>
    </source>
</evidence>
<feature type="domain" description="M23ase beta-sheet core" evidence="3">
    <location>
        <begin position="1015"/>
        <end position="1110"/>
    </location>
</feature>
<dbReference type="STRING" id="525918.SAMN05660964_02368"/>
<dbReference type="EMBL" id="FNQP01000013">
    <property type="protein sequence ID" value="SEA76418.1"/>
    <property type="molecule type" value="Genomic_DNA"/>
</dbReference>
<dbReference type="FunFam" id="2.70.70.10:FF:000006">
    <property type="entry name" value="M23 family peptidase"/>
    <property type="match status" value="1"/>
</dbReference>
<keyword evidence="2" id="KW-1133">Transmembrane helix</keyword>
<dbReference type="RefSeq" id="WP_093068888.1">
    <property type="nucleotide sequence ID" value="NZ_FNQP01000013.1"/>
</dbReference>
<dbReference type="PANTHER" id="PTHR21666:SF270">
    <property type="entry name" value="MUREIN HYDROLASE ACTIVATOR ENVC"/>
    <property type="match status" value="1"/>
</dbReference>
<feature type="transmembrane region" description="Helical" evidence="2">
    <location>
        <begin position="366"/>
        <end position="387"/>
    </location>
</feature>
<dbReference type="PANTHER" id="PTHR21666">
    <property type="entry name" value="PEPTIDASE-RELATED"/>
    <property type="match status" value="1"/>
</dbReference>